<proteinExistence type="predicted"/>
<feature type="transmembrane region" description="Helical" evidence="2">
    <location>
        <begin position="82"/>
        <end position="103"/>
    </location>
</feature>
<keyword evidence="2" id="KW-1133">Transmembrane helix</keyword>
<reference evidence="4 5" key="1">
    <citation type="submission" date="2008-07" db="EMBL/GenBank/DDBJ databases">
        <authorList>
            <person name="El-Sayed N."/>
            <person name="Caler E."/>
            <person name="Inman J."/>
            <person name="Amedeo P."/>
            <person name="Hass B."/>
            <person name="Wortman J."/>
        </authorList>
    </citation>
    <scope>NUCLEOTIDE SEQUENCE [LARGE SCALE GENOMIC DNA]</scope>
    <source>
        <strain evidence="5">ATCC 50983 / TXsc</strain>
    </source>
</reference>
<evidence type="ECO:0000313" key="5">
    <source>
        <dbReference type="Proteomes" id="UP000007800"/>
    </source>
</evidence>
<evidence type="ECO:0000256" key="1">
    <source>
        <dbReference type="SAM" id="MobiDB-lite"/>
    </source>
</evidence>
<evidence type="ECO:0000313" key="4">
    <source>
        <dbReference type="EMBL" id="EER01673.1"/>
    </source>
</evidence>
<dbReference type="GO" id="GO:0016020">
    <property type="term" value="C:membrane"/>
    <property type="evidence" value="ECO:0007669"/>
    <property type="project" value="InterPro"/>
</dbReference>
<keyword evidence="5" id="KW-1185">Reference proteome</keyword>
<sequence length="313" mass="34162">MSSILRAPGAGPSTRLLTPIAEDQKPKSPTFYEHHDVVSGPSSSDLAKAHLMMLFSQALFAGNYVCFKAFSQHSEYIFGKTSATIFSLMRGVVCLVLLPIVYYTSPDRHYQGVLRMKKANIKPVLIQGLAGAARQNIVPYGLMFTGAASAGVVQPFVPVCTCMLAVAFGLEKGNRIKYLSMLVGCIGVFIAAKGYDFGGVDLGFLILLGVPVTKSIQVTGQKVALSTMRPMAVPHFDARIPRFVYGQYLAALKKEREAERARARENERIPDESPQPREDGDVMEDGRASENVRPRRKNSRGVGLHFASSVSDM</sequence>
<evidence type="ECO:0000259" key="3">
    <source>
        <dbReference type="Pfam" id="PF00892"/>
    </source>
</evidence>
<evidence type="ECO:0000256" key="2">
    <source>
        <dbReference type="SAM" id="Phobius"/>
    </source>
</evidence>
<feature type="transmembrane region" description="Helical" evidence="2">
    <location>
        <begin position="49"/>
        <end position="70"/>
    </location>
</feature>
<accession>C5LNM0</accession>
<dbReference type="EMBL" id="GG683819">
    <property type="protein sequence ID" value="EER01673.1"/>
    <property type="molecule type" value="Genomic_DNA"/>
</dbReference>
<dbReference type="AlphaFoldDB" id="C5LNM0"/>
<keyword evidence="2" id="KW-0812">Transmembrane</keyword>
<dbReference type="Proteomes" id="UP000007800">
    <property type="component" value="Unassembled WGS sequence"/>
</dbReference>
<name>C5LNM0_PERM5</name>
<feature type="compositionally biased region" description="Basic and acidic residues" evidence="1">
    <location>
        <begin position="260"/>
        <end position="293"/>
    </location>
</feature>
<dbReference type="OMA" id="AHLMMLF"/>
<dbReference type="InParanoid" id="C5LNM0"/>
<protein>
    <recommendedName>
        <fullName evidence="3">EamA domain-containing protein</fullName>
    </recommendedName>
</protein>
<feature type="region of interest" description="Disordered" evidence="1">
    <location>
        <begin position="260"/>
        <end position="313"/>
    </location>
</feature>
<gene>
    <name evidence="4" type="ORF">Pmar_PMAR013845</name>
</gene>
<dbReference type="RefSeq" id="XP_002768955.1">
    <property type="nucleotide sequence ID" value="XM_002768909.1"/>
</dbReference>
<dbReference type="GeneID" id="9040239"/>
<dbReference type="OrthoDB" id="1728340at2759"/>
<organism evidence="5">
    <name type="scientific">Perkinsus marinus (strain ATCC 50983 / TXsc)</name>
    <dbReference type="NCBI Taxonomy" id="423536"/>
    <lineage>
        <taxon>Eukaryota</taxon>
        <taxon>Sar</taxon>
        <taxon>Alveolata</taxon>
        <taxon>Perkinsozoa</taxon>
        <taxon>Perkinsea</taxon>
        <taxon>Perkinsida</taxon>
        <taxon>Perkinsidae</taxon>
        <taxon>Perkinsus</taxon>
    </lineage>
</organism>
<feature type="domain" description="EamA" evidence="3">
    <location>
        <begin position="49"/>
        <end position="190"/>
    </location>
</feature>
<dbReference type="InterPro" id="IPR000620">
    <property type="entry name" value="EamA_dom"/>
</dbReference>
<dbReference type="Pfam" id="PF00892">
    <property type="entry name" value="EamA"/>
    <property type="match status" value="1"/>
</dbReference>
<dbReference type="InterPro" id="IPR037185">
    <property type="entry name" value="EmrE-like"/>
</dbReference>
<dbReference type="SUPFAM" id="SSF103481">
    <property type="entry name" value="Multidrug resistance efflux transporter EmrE"/>
    <property type="match status" value="1"/>
</dbReference>
<feature type="transmembrane region" description="Helical" evidence="2">
    <location>
        <begin position="152"/>
        <end position="170"/>
    </location>
</feature>
<keyword evidence="2" id="KW-0472">Membrane</keyword>